<dbReference type="PANTHER" id="PTHR47691">
    <property type="entry name" value="REGULATOR-RELATED"/>
    <property type="match status" value="1"/>
</dbReference>
<dbReference type="EMBL" id="QUNO01000007">
    <property type="protein sequence ID" value="REH46185.1"/>
    <property type="molecule type" value="Genomic_DNA"/>
</dbReference>
<dbReference type="GO" id="GO:0003677">
    <property type="term" value="F:DNA binding"/>
    <property type="evidence" value="ECO:0007669"/>
    <property type="project" value="InterPro"/>
</dbReference>
<feature type="domain" description="HTH luxR-type" evidence="1">
    <location>
        <begin position="709"/>
        <end position="774"/>
    </location>
</feature>
<organism evidence="2 3">
    <name type="scientific">Kutzneria buriramensis</name>
    <dbReference type="NCBI Taxonomy" id="1045776"/>
    <lineage>
        <taxon>Bacteria</taxon>
        <taxon>Bacillati</taxon>
        <taxon>Actinomycetota</taxon>
        <taxon>Actinomycetes</taxon>
        <taxon>Pseudonocardiales</taxon>
        <taxon>Pseudonocardiaceae</taxon>
        <taxon>Kutzneria</taxon>
    </lineage>
</organism>
<dbReference type="SMART" id="SM00421">
    <property type="entry name" value="HTH_LUXR"/>
    <property type="match status" value="1"/>
</dbReference>
<dbReference type="InterPro" id="IPR058852">
    <property type="entry name" value="HTH_77"/>
</dbReference>
<dbReference type="Gene3D" id="1.25.40.10">
    <property type="entry name" value="Tetratricopeptide repeat domain"/>
    <property type="match status" value="1"/>
</dbReference>
<dbReference type="PANTHER" id="PTHR47691:SF3">
    <property type="entry name" value="HTH-TYPE TRANSCRIPTIONAL REGULATOR RV0890C-RELATED"/>
    <property type="match status" value="1"/>
</dbReference>
<dbReference type="Pfam" id="PF00196">
    <property type="entry name" value="GerE"/>
    <property type="match status" value="1"/>
</dbReference>
<evidence type="ECO:0000259" key="1">
    <source>
        <dbReference type="PROSITE" id="PS50043"/>
    </source>
</evidence>
<dbReference type="InterPro" id="IPR000792">
    <property type="entry name" value="Tscrpt_reg_LuxR_C"/>
</dbReference>
<dbReference type="Pfam" id="PF25872">
    <property type="entry name" value="HTH_77"/>
    <property type="match status" value="1"/>
</dbReference>
<dbReference type="InterPro" id="IPR027417">
    <property type="entry name" value="P-loop_NTPase"/>
</dbReference>
<name>A0A3E0HJE1_9PSEU</name>
<dbReference type="AlphaFoldDB" id="A0A3E0HJE1"/>
<evidence type="ECO:0000313" key="2">
    <source>
        <dbReference type="EMBL" id="REH46185.1"/>
    </source>
</evidence>
<sequence length="779" mass="85719">MMAVGHQLRQRGNLPAEVTSFVDRRGEVAETKRLLSVARLLTLTGAGGVGKSRLALRVAAGVRRAFVDGVWLVELATLQDHMLVDQTVADSMGIRDRTTRSPRNVLVGYLRDRQLLLVLDNCEYVAEYCADLAAELLAAAPEVRILATSQQALSAPGEQLLVVLPLPLPDPEHPPLRGRPVGDDVIHLFAERAMLVRPDFEVTADNRATVGRICRQLDGLPLAVELAAARVRVLSPEQILARLDDRFRLLRGGSHVVLPRHQTLRAVVDWSYELCSPAEQTLWARASVFAGGFDLDAAEAVCAGDGIAREEVLDLLTGLVDKSILIRENQDHAWARYRLLNTLRHYGRDRLRAGGQEAVLCRRHRDYYLGLAERGEAEWFGPNQLELSAHIRSAHPNLRVALKYCLTTPGESQTGLRMAAALQFYWLCCGLLAEGRHWLDRALALDTEPSKPRATALCAAAHISALQGDYPAATAMAQECWDWAVPRGAETTLACAQFTRSLLARLNGDLPRAQMLVEDVLARFEVLGELSTNVILAHALLAAVVLLQGDSDRAIELCGEGMALCERHGEQWARSYVVSTLSLAEWTRGEVTQAGAHARENLRDMRNFRDPVGTALQIERLAWIASEAGECERATVLLGAAHQLWPLFGDPAALDFKHHRAAREACERQARHRLGDRAFQAAFGRGTALDLDQAIAYALGEKPAPPTPAPTARSPLTKREQQVAELVAKGLSNKDIAAQLVIAQRTAEGHVEHILAKLGLTKRTQLAAWVTEQREIWDR</sequence>
<dbReference type="Proteomes" id="UP000256269">
    <property type="component" value="Unassembled WGS sequence"/>
</dbReference>
<accession>A0A3E0HJE1</accession>
<dbReference type="InterPro" id="IPR011990">
    <property type="entry name" value="TPR-like_helical_dom_sf"/>
</dbReference>
<keyword evidence="3" id="KW-1185">Reference proteome</keyword>
<dbReference type="GO" id="GO:0006355">
    <property type="term" value="P:regulation of DNA-templated transcription"/>
    <property type="evidence" value="ECO:0007669"/>
    <property type="project" value="InterPro"/>
</dbReference>
<dbReference type="PRINTS" id="PR00364">
    <property type="entry name" value="DISEASERSIST"/>
</dbReference>
<dbReference type="PROSITE" id="PS50043">
    <property type="entry name" value="HTH_LUXR_2"/>
    <property type="match status" value="1"/>
</dbReference>
<proteinExistence type="predicted"/>
<dbReference type="Gene3D" id="3.40.50.300">
    <property type="entry name" value="P-loop containing nucleotide triphosphate hydrolases"/>
    <property type="match status" value="1"/>
</dbReference>
<keyword evidence="2" id="KW-0418">Kinase</keyword>
<dbReference type="GO" id="GO:0004674">
    <property type="term" value="F:protein serine/threonine kinase activity"/>
    <property type="evidence" value="ECO:0007669"/>
    <property type="project" value="UniProtKB-KW"/>
</dbReference>
<dbReference type="SUPFAM" id="SSF52540">
    <property type="entry name" value="P-loop containing nucleoside triphosphate hydrolases"/>
    <property type="match status" value="1"/>
</dbReference>
<dbReference type="InterPro" id="IPR016032">
    <property type="entry name" value="Sig_transdc_resp-reg_C-effctor"/>
</dbReference>
<dbReference type="SUPFAM" id="SSF46894">
    <property type="entry name" value="C-terminal effector domain of the bipartite response regulators"/>
    <property type="match status" value="1"/>
</dbReference>
<gene>
    <name evidence="2" type="ORF">BCF44_107318</name>
</gene>
<dbReference type="Gene3D" id="1.10.10.10">
    <property type="entry name" value="Winged helix-like DNA-binding domain superfamily/Winged helix DNA-binding domain"/>
    <property type="match status" value="1"/>
</dbReference>
<comment type="caution">
    <text evidence="2">The sequence shown here is derived from an EMBL/GenBank/DDBJ whole genome shotgun (WGS) entry which is preliminary data.</text>
</comment>
<keyword evidence="2" id="KW-0723">Serine/threonine-protein kinase</keyword>
<keyword evidence="2" id="KW-0808">Transferase</keyword>
<dbReference type="SUPFAM" id="SSF48452">
    <property type="entry name" value="TPR-like"/>
    <property type="match status" value="1"/>
</dbReference>
<evidence type="ECO:0000313" key="3">
    <source>
        <dbReference type="Proteomes" id="UP000256269"/>
    </source>
</evidence>
<protein>
    <submittedName>
        <fullName evidence="2">Non-specific serine/threonine protein kinase</fullName>
    </submittedName>
</protein>
<reference evidence="2 3" key="1">
    <citation type="submission" date="2018-08" db="EMBL/GenBank/DDBJ databases">
        <title>Genomic Encyclopedia of Archaeal and Bacterial Type Strains, Phase II (KMG-II): from individual species to whole genera.</title>
        <authorList>
            <person name="Goeker M."/>
        </authorList>
    </citation>
    <scope>NUCLEOTIDE SEQUENCE [LARGE SCALE GENOMIC DNA]</scope>
    <source>
        <strain evidence="2 3">DSM 45791</strain>
    </source>
</reference>
<dbReference type="PRINTS" id="PR00038">
    <property type="entry name" value="HTHLUXR"/>
</dbReference>
<dbReference type="InterPro" id="IPR036388">
    <property type="entry name" value="WH-like_DNA-bd_sf"/>
</dbReference>
<dbReference type="CDD" id="cd06170">
    <property type="entry name" value="LuxR_C_like"/>
    <property type="match status" value="1"/>
</dbReference>